<dbReference type="GO" id="GO:0000976">
    <property type="term" value="F:transcription cis-regulatory region binding"/>
    <property type="evidence" value="ECO:0007669"/>
    <property type="project" value="TreeGrafter"/>
</dbReference>
<dbReference type="InterPro" id="IPR050109">
    <property type="entry name" value="HTH-type_TetR-like_transc_reg"/>
</dbReference>
<dbReference type="Pfam" id="PF00440">
    <property type="entry name" value="TetR_N"/>
    <property type="match status" value="1"/>
</dbReference>
<dbReference type="EMBL" id="JAEHOI010000001">
    <property type="protein sequence ID" value="MBK0420611.1"/>
    <property type="molecule type" value="Genomic_DNA"/>
</dbReference>
<evidence type="ECO:0000256" key="1">
    <source>
        <dbReference type="ARBA" id="ARBA00023125"/>
    </source>
</evidence>
<comment type="caution">
    <text evidence="4">The sequence shown here is derived from an EMBL/GenBank/DDBJ whole genome shotgun (WGS) entry which is preliminary data.</text>
</comment>
<dbReference type="PROSITE" id="PS50977">
    <property type="entry name" value="HTH_TETR_2"/>
    <property type="match status" value="1"/>
</dbReference>
<dbReference type="SUPFAM" id="SSF48498">
    <property type="entry name" value="Tetracyclin repressor-like, C-terminal domain"/>
    <property type="match status" value="1"/>
</dbReference>
<dbReference type="PRINTS" id="PR00455">
    <property type="entry name" value="HTHTETR"/>
</dbReference>
<dbReference type="PANTHER" id="PTHR30055">
    <property type="entry name" value="HTH-TYPE TRANSCRIPTIONAL REGULATOR RUTR"/>
    <property type="match status" value="1"/>
</dbReference>
<sequence>MRHSETDSKGEIFAAASYLFSEQGYSATTVRQIAHRAGIDPAMVIRHFHTKETLFLETMRALVDLELPITPPVETLGRRIVGALLDASPGMRKTYLALLRASEVPSVREVLRQANSLGIVRPLEELLEGPDAGLRAHATAAMVGGFAYALWLLEDPALTGADREALLEHYGNSIQAALTGPSSNLAR</sequence>
<feature type="DNA-binding region" description="H-T-H motif" evidence="2">
    <location>
        <begin position="29"/>
        <end position="48"/>
    </location>
</feature>
<dbReference type="Pfam" id="PF17920">
    <property type="entry name" value="TetR_C_16"/>
    <property type="match status" value="1"/>
</dbReference>
<name>A0A934Q9X0_9MICO</name>
<organism evidence="4 5">
    <name type="scientific">Leucobacter edaphi</name>
    <dbReference type="NCBI Taxonomy" id="2796472"/>
    <lineage>
        <taxon>Bacteria</taxon>
        <taxon>Bacillati</taxon>
        <taxon>Actinomycetota</taxon>
        <taxon>Actinomycetes</taxon>
        <taxon>Micrococcales</taxon>
        <taxon>Microbacteriaceae</taxon>
        <taxon>Leucobacter</taxon>
    </lineage>
</organism>
<gene>
    <name evidence="4" type="ORF">JD292_00765</name>
</gene>
<dbReference type="AlphaFoldDB" id="A0A934Q9X0"/>
<evidence type="ECO:0000259" key="3">
    <source>
        <dbReference type="PROSITE" id="PS50977"/>
    </source>
</evidence>
<dbReference type="SUPFAM" id="SSF46689">
    <property type="entry name" value="Homeodomain-like"/>
    <property type="match status" value="1"/>
</dbReference>
<dbReference type="Proteomes" id="UP000618733">
    <property type="component" value="Unassembled WGS sequence"/>
</dbReference>
<keyword evidence="1 2" id="KW-0238">DNA-binding</keyword>
<dbReference type="PANTHER" id="PTHR30055:SF235">
    <property type="entry name" value="TRANSCRIPTIONAL REGULATORY PROTEIN"/>
    <property type="match status" value="1"/>
</dbReference>
<accession>A0A934Q9X0</accession>
<feature type="domain" description="HTH tetR-type" evidence="3">
    <location>
        <begin position="6"/>
        <end position="66"/>
    </location>
</feature>
<reference evidence="4" key="1">
    <citation type="submission" date="2020-12" db="EMBL/GenBank/DDBJ databases">
        <title>Leucobacter sp. CAS2, isolated from Chromium sludge.</title>
        <authorList>
            <person name="Xu Z."/>
        </authorList>
    </citation>
    <scope>NUCLEOTIDE SEQUENCE</scope>
    <source>
        <strain evidence="4">CSA2</strain>
    </source>
</reference>
<evidence type="ECO:0000313" key="5">
    <source>
        <dbReference type="Proteomes" id="UP000618733"/>
    </source>
</evidence>
<dbReference type="InterPro" id="IPR036271">
    <property type="entry name" value="Tet_transcr_reg_TetR-rel_C_sf"/>
</dbReference>
<evidence type="ECO:0000256" key="2">
    <source>
        <dbReference type="PROSITE-ProRule" id="PRU00335"/>
    </source>
</evidence>
<dbReference type="GO" id="GO:0003700">
    <property type="term" value="F:DNA-binding transcription factor activity"/>
    <property type="evidence" value="ECO:0007669"/>
    <property type="project" value="TreeGrafter"/>
</dbReference>
<dbReference type="RefSeq" id="WP_200130823.1">
    <property type="nucleotide sequence ID" value="NZ_JAEHOI010000001.1"/>
</dbReference>
<dbReference type="InterPro" id="IPR009057">
    <property type="entry name" value="Homeodomain-like_sf"/>
</dbReference>
<proteinExistence type="predicted"/>
<dbReference type="Gene3D" id="1.10.357.10">
    <property type="entry name" value="Tetracycline Repressor, domain 2"/>
    <property type="match status" value="1"/>
</dbReference>
<protein>
    <submittedName>
        <fullName evidence="4">TetR family transcriptional regulator</fullName>
    </submittedName>
</protein>
<keyword evidence="5" id="KW-1185">Reference proteome</keyword>
<evidence type="ECO:0000313" key="4">
    <source>
        <dbReference type="EMBL" id="MBK0420611.1"/>
    </source>
</evidence>
<dbReference type="InterPro" id="IPR001647">
    <property type="entry name" value="HTH_TetR"/>
</dbReference>
<dbReference type="InterPro" id="IPR041678">
    <property type="entry name" value="TetR_C_16"/>
</dbReference>